<sequence length="34" mass="3786">MLPVSDKPMVCYPLPTLMLAGIRDILIISMEPVK</sequence>
<dbReference type="AlphaFoldDB" id="Q0KAL9"/>
<proteinExistence type="predicted"/>
<dbReference type="STRING" id="381666.H16_A1849"/>
<evidence type="ECO:0000313" key="2">
    <source>
        <dbReference type="Proteomes" id="UP000008210"/>
    </source>
</evidence>
<dbReference type="SUPFAM" id="SSF53448">
    <property type="entry name" value="Nucleotide-diphospho-sugar transferases"/>
    <property type="match status" value="1"/>
</dbReference>
<dbReference type="EMBL" id="AM260479">
    <property type="protein sequence ID" value="CAJ92952.1"/>
    <property type="molecule type" value="Genomic_DNA"/>
</dbReference>
<evidence type="ECO:0000313" key="1">
    <source>
        <dbReference type="EMBL" id="CAJ92952.1"/>
    </source>
</evidence>
<protein>
    <submittedName>
        <fullName evidence="1">Fragment of dTDP-glucose pyrophosphorylase</fullName>
    </submittedName>
</protein>
<name>Q0KAL9_CUPNH</name>
<reference evidence="1 2" key="1">
    <citation type="journal article" date="2006" name="Nat. Biotechnol.">
        <title>Genome sequence of the bioplastic-producing 'Knallgas' bacterium Ralstonia eutropha H16.</title>
        <authorList>
            <person name="Pohlmann A."/>
            <person name="Fricke W.F."/>
            <person name="Reinecke F."/>
            <person name="Kusian B."/>
            <person name="Liesegang H."/>
            <person name="Cramm R."/>
            <person name="Eitinger T."/>
            <person name="Ewering C."/>
            <person name="Potter M."/>
            <person name="Schwartz E."/>
            <person name="Strittmatter A."/>
            <person name="Voss I."/>
            <person name="Gottschalk G."/>
            <person name="Steinbuechel A."/>
            <person name="Friedrich B."/>
            <person name="Bowien B."/>
        </authorList>
    </citation>
    <scope>NUCLEOTIDE SEQUENCE [LARGE SCALE GENOMIC DNA]</scope>
    <source>
        <strain evidence="2">ATCC 17699 / DSM 428 / KCTC 22496 / NCIMB 10442 / H16 / Stanier 337</strain>
    </source>
</reference>
<dbReference type="KEGG" id="reh:H16_A1849"/>
<organism evidence="1 2">
    <name type="scientific">Cupriavidus necator (strain ATCC 17699 / DSM 428 / KCTC 22496 / NCIMB 10442 / H16 / Stanier 337)</name>
    <name type="common">Ralstonia eutropha</name>
    <dbReference type="NCBI Taxonomy" id="381666"/>
    <lineage>
        <taxon>Bacteria</taxon>
        <taxon>Pseudomonadati</taxon>
        <taxon>Pseudomonadota</taxon>
        <taxon>Betaproteobacteria</taxon>
        <taxon>Burkholderiales</taxon>
        <taxon>Burkholderiaceae</taxon>
        <taxon>Cupriavidus</taxon>
    </lineage>
</organism>
<dbReference type="HOGENOM" id="CLU_3373298_0_0_4"/>
<dbReference type="Proteomes" id="UP000008210">
    <property type="component" value="Chromosome 1"/>
</dbReference>
<dbReference type="InterPro" id="IPR029044">
    <property type="entry name" value="Nucleotide-diphossugar_trans"/>
</dbReference>
<keyword evidence="2" id="KW-1185">Reference proteome</keyword>
<gene>
    <name evidence="1" type="primary">rfbA'</name>
    <name evidence="1" type="ordered locus">H16_A1849</name>
</gene>
<accession>Q0KAL9</accession>